<keyword evidence="3" id="KW-0560">Oxidoreductase</keyword>
<evidence type="ECO:0000313" key="3">
    <source>
        <dbReference type="EMBL" id="NML32869.1"/>
    </source>
</evidence>
<evidence type="ECO:0000259" key="2">
    <source>
        <dbReference type="Pfam" id="PF00296"/>
    </source>
</evidence>
<protein>
    <submittedName>
        <fullName evidence="3">TIGR03617 family F420-dependent LLM class oxidoreductase</fullName>
        <ecNumber evidence="3">1.-.-.-</ecNumber>
    </submittedName>
</protein>
<evidence type="ECO:0000313" key="4">
    <source>
        <dbReference type="Proteomes" id="UP000583127"/>
    </source>
</evidence>
<comment type="caution">
    <text evidence="3">The sequence shown here is derived from an EMBL/GenBank/DDBJ whole genome shotgun (WGS) entry which is preliminary data.</text>
</comment>
<organism evidence="3 4">
    <name type="scientific">Paraburkholderia antibiotica</name>
    <dbReference type="NCBI Taxonomy" id="2728839"/>
    <lineage>
        <taxon>Bacteria</taxon>
        <taxon>Pseudomonadati</taxon>
        <taxon>Pseudomonadota</taxon>
        <taxon>Betaproteobacteria</taxon>
        <taxon>Burkholderiales</taxon>
        <taxon>Burkholderiaceae</taxon>
        <taxon>Paraburkholderia</taxon>
    </lineage>
</organism>
<dbReference type="PANTHER" id="PTHR43244:SF2">
    <property type="entry name" value="CONSERVED HYPOTHETICAL ALANINE AND PROLINE-RICH PROTEIN"/>
    <property type="match status" value="1"/>
</dbReference>
<dbReference type="InterPro" id="IPR036661">
    <property type="entry name" value="Luciferase-like_sf"/>
</dbReference>
<dbReference type="InterPro" id="IPR019919">
    <property type="entry name" value="Lucif-like_OxRdtase_MSMEG_2256"/>
</dbReference>
<dbReference type="Proteomes" id="UP000583127">
    <property type="component" value="Unassembled WGS sequence"/>
</dbReference>
<accession>A0A7X9X898</accession>
<dbReference type="SUPFAM" id="SSF51679">
    <property type="entry name" value="Bacterial luciferase-like"/>
    <property type="match status" value="1"/>
</dbReference>
<sequence>MALENQHNPYLPLAAAALVTNKIQLGTAVAMAFPRAPVITAMEAWDIHAASNGRMFLGLGPQVKPHNERRYGIAWSEPAPRLRDYVDATRAIWRCWENGGGADPTEPLNFKSETYNLSLMTPNFSPEPTGLNMPPIAISAIGPKMLTLAAERCDGVRLHPFSSRQYLEEVSNRILNDSFAATGRDRSNFELVTGGFIATGPTKEAMLEMREYVRFRIAFYCSTKAYANVHAMHGLEELREKLVPYARAGRWDEMAACIPDELIDIFAVCGTYDTIAEQLEDHYSGLGDTIYLPTHNNCPIPDDKLARVVEKLQAIPMKFKGYRNGTDWTTKPEPLPQRGAPEAPAA</sequence>
<dbReference type="PANTHER" id="PTHR43244">
    <property type="match status" value="1"/>
</dbReference>
<dbReference type="Pfam" id="PF00296">
    <property type="entry name" value="Bac_luciferase"/>
    <property type="match status" value="1"/>
</dbReference>
<feature type="domain" description="Luciferase-like" evidence="2">
    <location>
        <begin position="7"/>
        <end position="288"/>
    </location>
</feature>
<dbReference type="EC" id="1.-.-.-" evidence="3"/>
<reference evidence="3 4" key="1">
    <citation type="submission" date="2020-04" db="EMBL/GenBank/DDBJ databases">
        <title>Paraburkholderia sp. G-4-1-8 isolated from soil.</title>
        <authorList>
            <person name="Dahal R.H."/>
        </authorList>
    </citation>
    <scope>NUCLEOTIDE SEQUENCE [LARGE SCALE GENOMIC DNA]</scope>
    <source>
        <strain evidence="3 4">G-4-1-8</strain>
    </source>
</reference>
<keyword evidence="4" id="KW-1185">Reference proteome</keyword>
<feature type="region of interest" description="Disordered" evidence="1">
    <location>
        <begin position="323"/>
        <end position="346"/>
    </location>
</feature>
<gene>
    <name evidence="3" type="ORF">HHL14_18770</name>
</gene>
<dbReference type="InterPro" id="IPR011251">
    <property type="entry name" value="Luciferase-like_dom"/>
</dbReference>
<dbReference type="EMBL" id="JABBFZ010000011">
    <property type="protein sequence ID" value="NML32869.1"/>
    <property type="molecule type" value="Genomic_DNA"/>
</dbReference>
<dbReference type="Gene3D" id="3.20.20.30">
    <property type="entry name" value="Luciferase-like domain"/>
    <property type="match status" value="1"/>
</dbReference>
<dbReference type="GO" id="GO:0016705">
    <property type="term" value="F:oxidoreductase activity, acting on paired donors, with incorporation or reduction of molecular oxygen"/>
    <property type="evidence" value="ECO:0007669"/>
    <property type="project" value="InterPro"/>
</dbReference>
<dbReference type="InterPro" id="IPR050564">
    <property type="entry name" value="F420-G6PD/mer"/>
</dbReference>
<dbReference type="CDD" id="cd01097">
    <property type="entry name" value="Tetrahydromethanopterin_reductase"/>
    <property type="match status" value="1"/>
</dbReference>
<dbReference type="AlphaFoldDB" id="A0A7X9X898"/>
<dbReference type="NCBIfam" id="TIGR03617">
    <property type="entry name" value="F420_MSMEG_2256"/>
    <property type="match status" value="1"/>
</dbReference>
<proteinExistence type="predicted"/>
<name>A0A7X9X898_9BURK</name>
<evidence type="ECO:0000256" key="1">
    <source>
        <dbReference type="SAM" id="MobiDB-lite"/>
    </source>
</evidence>